<accession>A0AB39VDA4</accession>
<sequence length="214" mass="25321">MKNFTFDNTKKLTKNKKYTQAELFKMVSENEDLREKTEALFALDFKDLTLVKDEYPDYEFNIDGKVFTEDGGAGVYILLEDGSIGYVCFDFPLECGRIAENLAEWFELLLNCANFWWNYANREYLENFEMLEKKVEKAEPEGRENFEDTYGDDMPSYLELQKELSEKLDIKIYDNIAKDVLQRFFKTAERKPKFITKYVPDDEIVKDLIKELGR</sequence>
<dbReference type="EMBL" id="CP165644">
    <property type="protein sequence ID" value="XDU65816.1"/>
    <property type="molecule type" value="Genomic_DNA"/>
</dbReference>
<dbReference type="KEGG" id="lrug:AB8B22_05155"/>
<dbReference type="AlphaFoldDB" id="A0AB39VDA4"/>
<organism evidence="1">
    <name type="scientific">Leptotrichia rugosa</name>
    <dbReference type="NCBI Taxonomy" id="3239302"/>
    <lineage>
        <taxon>Bacteria</taxon>
        <taxon>Fusobacteriati</taxon>
        <taxon>Fusobacteriota</taxon>
        <taxon>Fusobacteriia</taxon>
        <taxon>Fusobacteriales</taxon>
        <taxon>Leptotrichiaceae</taxon>
        <taxon>Leptotrichia</taxon>
    </lineage>
</organism>
<name>A0AB39VDA4_9FUSO</name>
<evidence type="ECO:0000313" key="1">
    <source>
        <dbReference type="EMBL" id="XDU65816.1"/>
    </source>
</evidence>
<proteinExistence type="predicted"/>
<reference evidence="1" key="1">
    <citation type="submission" date="2024-07" db="EMBL/GenBank/DDBJ databases">
        <authorList>
            <person name="Li X.-J."/>
            <person name="Wang X."/>
        </authorList>
    </citation>
    <scope>NUCLEOTIDE SEQUENCE</scope>
    <source>
        <strain evidence="1">HSP-334</strain>
    </source>
</reference>
<evidence type="ECO:0008006" key="2">
    <source>
        <dbReference type="Google" id="ProtNLM"/>
    </source>
</evidence>
<protein>
    <recommendedName>
        <fullName evidence="2">Knr4/Smi1-like domain-containing protein</fullName>
    </recommendedName>
</protein>
<gene>
    <name evidence="1" type="ORF">AB8B22_05155</name>
</gene>
<dbReference type="RefSeq" id="WP_369710309.1">
    <property type="nucleotide sequence ID" value="NZ_CP165644.1"/>
</dbReference>